<protein>
    <submittedName>
        <fullName evidence="2">Uncharacterized protein</fullName>
    </submittedName>
</protein>
<evidence type="ECO:0000313" key="2">
    <source>
        <dbReference type="EMBL" id="SFK67980.1"/>
    </source>
</evidence>
<gene>
    <name evidence="2" type="ORF">SAMN04488085_10337</name>
</gene>
<dbReference type="AlphaFoldDB" id="A0A1I4BI46"/>
<organism evidence="2 3">
    <name type="scientific">Geodermatophilus ruber</name>
    <dbReference type="NCBI Taxonomy" id="504800"/>
    <lineage>
        <taxon>Bacteria</taxon>
        <taxon>Bacillati</taxon>
        <taxon>Actinomycetota</taxon>
        <taxon>Actinomycetes</taxon>
        <taxon>Geodermatophilales</taxon>
        <taxon>Geodermatophilaceae</taxon>
        <taxon>Geodermatophilus</taxon>
    </lineage>
</organism>
<keyword evidence="3" id="KW-1185">Reference proteome</keyword>
<dbReference type="Proteomes" id="UP000199152">
    <property type="component" value="Unassembled WGS sequence"/>
</dbReference>
<accession>A0A1I4BI46</accession>
<evidence type="ECO:0000313" key="3">
    <source>
        <dbReference type="Proteomes" id="UP000199152"/>
    </source>
</evidence>
<sequence>MLGGPAGTALRVMHHGQDRRHPVDSDQAQTGMAFDVAYSAIEEAEYAVLDAILAREDADAAAQKVSS</sequence>
<reference evidence="2 3" key="1">
    <citation type="submission" date="2016-10" db="EMBL/GenBank/DDBJ databases">
        <authorList>
            <person name="de Groot N.N."/>
        </authorList>
    </citation>
    <scope>NUCLEOTIDE SEQUENCE [LARGE SCALE GENOMIC DNA]</scope>
    <source>
        <strain evidence="2 3">DSM 45317</strain>
    </source>
</reference>
<feature type="region of interest" description="Disordered" evidence="1">
    <location>
        <begin position="1"/>
        <end position="28"/>
    </location>
</feature>
<proteinExistence type="predicted"/>
<name>A0A1I4BI46_9ACTN</name>
<dbReference type="InParanoid" id="A0A1I4BI46"/>
<evidence type="ECO:0000256" key="1">
    <source>
        <dbReference type="SAM" id="MobiDB-lite"/>
    </source>
</evidence>
<dbReference type="EMBL" id="FOSW01000003">
    <property type="protein sequence ID" value="SFK67980.1"/>
    <property type="molecule type" value="Genomic_DNA"/>
</dbReference>
<feature type="compositionally biased region" description="Basic and acidic residues" evidence="1">
    <location>
        <begin position="15"/>
        <end position="24"/>
    </location>
</feature>